<name>M7ZC43_TRIUA</name>
<proteinExistence type="predicted"/>
<sequence length="503" mass="55324">MTIVDCQEIKWLGVAGQLSASSSAAAEQLNHEQIGQQQQESKGGVDGVLLLPPQLQKLNIQALPELSLLSYSLEGGNEGGGLQGLRSLQFLTIWDCPKLLHSYSYSNIPFPTSLQILILSGCGEFRGKGIGPLLAQGHLTSLSILKTPNFFVGSEPLDKELLPCSSAHQELELKTDDIARLASLETLWIGSCQVMRSLPEDGLPSSLKKLVIGDCPAIKLLPKGSLPSSLQVLDIWYCLALVSLPKNGLPSSLQKLEIWNCPALKSLPEDGLPRSLQEITIRGSTAINSLPKGGLPRSLQVLDVHYCDNEELKRNCPCPDHLFFGYAFPCYQGSVSFSLVDFYLSMHIWRTRLVWYLSVHKSVSLEWPSCFNVPCTSVLQLVCSSSLLESKNVSKLPMEAFRCTPFAKVHVSEKLMSNLIPKKRFSVTEQQLRHTAFRIWVDAEVGKVDAKLTCYSLINSISPQVEFGGATLRCGEYFTVCKIGDFPKGEHGFSEDCDRGPVV</sequence>
<dbReference type="eggNOG" id="KOG4658">
    <property type="taxonomic scope" value="Eukaryota"/>
</dbReference>
<dbReference type="PANTHER" id="PTHR34630">
    <property type="entry name" value="OS11G0677101 PROTEIN"/>
    <property type="match status" value="1"/>
</dbReference>
<accession>M7ZC43</accession>
<evidence type="ECO:0000313" key="1">
    <source>
        <dbReference type="EMBL" id="EMS60783.1"/>
    </source>
</evidence>
<dbReference type="EMBL" id="KD104774">
    <property type="protein sequence ID" value="EMS60783.1"/>
    <property type="molecule type" value="Genomic_DNA"/>
</dbReference>
<dbReference type="InterPro" id="IPR032675">
    <property type="entry name" value="LRR_dom_sf"/>
</dbReference>
<organism evidence="1">
    <name type="scientific">Triticum urartu</name>
    <name type="common">Red wild einkorn</name>
    <name type="synonym">Crithodium urartu</name>
    <dbReference type="NCBI Taxonomy" id="4572"/>
    <lineage>
        <taxon>Eukaryota</taxon>
        <taxon>Viridiplantae</taxon>
        <taxon>Streptophyta</taxon>
        <taxon>Embryophyta</taxon>
        <taxon>Tracheophyta</taxon>
        <taxon>Spermatophyta</taxon>
        <taxon>Magnoliopsida</taxon>
        <taxon>Liliopsida</taxon>
        <taxon>Poales</taxon>
        <taxon>Poaceae</taxon>
        <taxon>BOP clade</taxon>
        <taxon>Pooideae</taxon>
        <taxon>Triticodae</taxon>
        <taxon>Triticeae</taxon>
        <taxon>Triticinae</taxon>
        <taxon>Triticum</taxon>
    </lineage>
</organism>
<evidence type="ECO:0008006" key="2">
    <source>
        <dbReference type="Google" id="ProtNLM"/>
    </source>
</evidence>
<dbReference type="PANTHER" id="PTHR34630:SF100">
    <property type="entry name" value="OS02G0118900 PROTEIN"/>
    <property type="match status" value="1"/>
</dbReference>
<protein>
    <recommendedName>
        <fullName evidence="2">Disease resistance RPP13-like protein 1</fullName>
    </recommendedName>
</protein>
<reference evidence="1" key="1">
    <citation type="journal article" date="2013" name="Nature">
        <title>Draft genome of the wheat A-genome progenitor Triticum urartu.</title>
        <authorList>
            <person name="Ling H.Q."/>
            <person name="Zhao S."/>
            <person name="Liu D."/>
            <person name="Wang J."/>
            <person name="Sun H."/>
            <person name="Zhang C."/>
            <person name="Fan H."/>
            <person name="Li D."/>
            <person name="Dong L."/>
            <person name="Tao Y."/>
            <person name="Gao C."/>
            <person name="Wu H."/>
            <person name="Li Y."/>
            <person name="Cui Y."/>
            <person name="Guo X."/>
            <person name="Zheng S."/>
            <person name="Wang B."/>
            <person name="Yu K."/>
            <person name="Liang Q."/>
            <person name="Yang W."/>
            <person name="Lou X."/>
            <person name="Chen J."/>
            <person name="Feng M."/>
            <person name="Jian J."/>
            <person name="Zhang X."/>
            <person name="Luo G."/>
            <person name="Jiang Y."/>
            <person name="Liu J."/>
            <person name="Wang Z."/>
            <person name="Sha Y."/>
            <person name="Zhang B."/>
            <person name="Wu H."/>
            <person name="Tang D."/>
            <person name="Shen Q."/>
            <person name="Xue P."/>
            <person name="Zou S."/>
            <person name="Wang X."/>
            <person name="Liu X."/>
            <person name="Wang F."/>
            <person name="Yang Y."/>
            <person name="An X."/>
            <person name="Dong Z."/>
            <person name="Zhang K."/>
            <person name="Zhang X."/>
            <person name="Luo M.C."/>
            <person name="Dvorak J."/>
            <person name="Tong Y."/>
            <person name="Wang J."/>
            <person name="Yang H."/>
            <person name="Li Z."/>
            <person name="Wang D."/>
            <person name="Zhang A."/>
            <person name="Wang J."/>
        </authorList>
    </citation>
    <scope>NUCLEOTIDE SEQUENCE</scope>
</reference>
<dbReference type="SUPFAM" id="SSF52058">
    <property type="entry name" value="L domain-like"/>
    <property type="match status" value="1"/>
</dbReference>
<dbReference type="STRING" id="4572.M7ZC43"/>
<dbReference type="AlphaFoldDB" id="M7ZC43"/>
<dbReference type="Gene3D" id="3.80.10.10">
    <property type="entry name" value="Ribonuclease Inhibitor"/>
    <property type="match status" value="1"/>
</dbReference>
<gene>
    <name evidence="1" type="ORF">TRIUR3_10353</name>
</gene>